<keyword evidence="2" id="KW-1185">Reference proteome</keyword>
<evidence type="ECO:0000313" key="2">
    <source>
        <dbReference type="Proteomes" id="UP000483379"/>
    </source>
</evidence>
<reference evidence="1 2" key="1">
    <citation type="submission" date="2020-02" db="EMBL/GenBank/DDBJ databases">
        <title>Genome sequences of Thiorhodococcus mannitoliphagus and Thiorhodococcus minor, purple sulfur photosynthetic bacteria in the gammaproteobacterial family, Chromatiaceae.</title>
        <authorList>
            <person name="Aviles F.A."/>
            <person name="Meyer T.E."/>
            <person name="Kyndt J.A."/>
        </authorList>
    </citation>
    <scope>NUCLEOTIDE SEQUENCE [LARGE SCALE GENOMIC DNA]</scope>
    <source>
        <strain evidence="1 2">DSM 11518</strain>
    </source>
</reference>
<evidence type="ECO:0000313" key="1">
    <source>
        <dbReference type="EMBL" id="NEV60797.1"/>
    </source>
</evidence>
<dbReference type="Proteomes" id="UP000483379">
    <property type="component" value="Unassembled WGS sequence"/>
</dbReference>
<sequence length="144" mass="16180">MKTRILVANAARARVLEMSRKHGPVKEIRDLVNPDERLHGRDLISDKPGRAFDKIGSNRHPMRTATGPKEQLAVRFAKRVMGTLETDLQKQRFDRLCLVAPPHFLGLLRKQMSGALGRSVEAALTKDLTREDALRVRAQVAPLL</sequence>
<proteinExistence type="predicted"/>
<dbReference type="EMBL" id="JAAIJQ010000005">
    <property type="protein sequence ID" value="NEV60797.1"/>
    <property type="molecule type" value="Genomic_DNA"/>
</dbReference>
<gene>
    <name evidence="1" type="ORF">G3446_02620</name>
</gene>
<accession>A0A6M0JWX1</accession>
<dbReference type="AlphaFoldDB" id="A0A6M0JWX1"/>
<organism evidence="1 2">
    <name type="scientific">Thiorhodococcus minor</name>
    <dbReference type="NCBI Taxonomy" id="57489"/>
    <lineage>
        <taxon>Bacteria</taxon>
        <taxon>Pseudomonadati</taxon>
        <taxon>Pseudomonadota</taxon>
        <taxon>Gammaproteobacteria</taxon>
        <taxon>Chromatiales</taxon>
        <taxon>Chromatiaceae</taxon>
        <taxon>Thiorhodococcus</taxon>
    </lineage>
</organism>
<dbReference type="Pfam" id="PF10116">
    <property type="entry name" value="Host_attach"/>
    <property type="match status" value="1"/>
</dbReference>
<comment type="caution">
    <text evidence="1">The sequence shown here is derived from an EMBL/GenBank/DDBJ whole genome shotgun (WGS) entry which is preliminary data.</text>
</comment>
<name>A0A6M0JWX1_9GAMM</name>
<dbReference type="RefSeq" id="WP_164450845.1">
    <property type="nucleotide sequence ID" value="NZ_JAAIJQ010000005.1"/>
</dbReference>
<dbReference type="InterPro" id="IPR019291">
    <property type="entry name" value="Host_attachment_protein"/>
</dbReference>
<protein>
    <submittedName>
        <fullName evidence="1">Host attachment protein</fullName>
    </submittedName>
</protein>